<protein>
    <recommendedName>
        <fullName evidence="3">Capsule polysaccharide biosynthesis protein</fullName>
    </recommendedName>
</protein>
<sequence>MSFGTFSRKLSSLPYLEEFLGHRVKHLRLGQLLRLRQTPAVYGWGYRPSTTLPRGLSKRLGIPFINLEDGFLRSYAPGRAFPTVSLVVDHQGIYYAGDRPSDLESLLSSDVDVLTGAGSDYALARKRILAEGLSKYNHAPHIAALPECGQIPRVLIVDQTVGDASVTHGLAGASTFTEMVAAARRDNPDSTLYIKTHPEVSSGSKRGYLSDFPVEDGIVMLRDQVSPSSLLQQVDKVYTVTSHLGFEALLRGLPVHCFGLPWYAGWGNTHDAIACVRRTRQRSIDELFAAAYLHYSRYLDPETGKAGTIFNAIDWLCRQRDARYNPPGRTIAIGYRRWKADNVRPFLRSAGGEPHFVAHAAAAIELKPTPKDRLVVWGTDVPASVESVASSTGAKLVRMEDGFIRSVGLGSDFIPPCALVLDHQGLYFDPRQPSDLEHLLNTWTFTEEDLTRAAKVRDMIVSNGLTKYNVEPNVAPNWKSPGRHTILVPGQVEDDASVRYGCPDVRSNMQLLRATRAHAPAAFIVYKPHPDVMANNRIGHLHRKEALEFADAIESHASIVSCIDASDEVHTMTSLSGFDALLRGKSVTTYGTPFYAGWGLTTDRSPPLRRSRRLSLDELTAGALLHYPVYFDASLNGFTTCEATLRELILTRSLLLSKGMLSPIRQTHWQRRWKKVSLWAKAGFLVPR</sequence>
<dbReference type="GO" id="GO:0000271">
    <property type="term" value="P:polysaccharide biosynthetic process"/>
    <property type="evidence" value="ECO:0007669"/>
    <property type="project" value="InterPro"/>
</dbReference>
<organism evidence="1 2">
    <name type="scientific">Achromobacter kerstersii</name>
    <dbReference type="NCBI Taxonomy" id="1353890"/>
    <lineage>
        <taxon>Bacteria</taxon>
        <taxon>Pseudomonadati</taxon>
        <taxon>Pseudomonadota</taxon>
        <taxon>Betaproteobacteria</taxon>
        <taxon>Burkholderiales</taxon>
        <taxon>Alcaligenaceae</taxon>
        <taxon>Achromobacter</taxon>
    </lineage>
</organism>
<dbReference type="CDD" id="cd16439">
    <property type="entry name" value="beta_Kdo_transferase_KpsC_2"/>
    <property type="match status" value="1"/>
</dbReference>
<evidence type="ECO:0008006" key="3">
    <source>
        <dbReference type="Google" id="ProtNLM"/>
    </source>
</evidence>
<evidence type="ECO:0000313" key="2">
    <source>
        <dbReference type="Proteomes" id="UP000494269"/>
    </source>
</evidence>
<dbReference type="CDD" id="cd16440">
    <property type="entry name" value="beta_Kdo_transferase_KpsC_1"/>
    <property type="match status" value="1"/>
</dbReference>
<dbReference type="Pfam" id="PF05159">
    <property type="entry name" value="Capsule_synth"/>
    <property type="match status" value="3"/>
</dbReference>
<accession>A0A6S6ZCP3</accession>
<dbReference type="EMBL" id="CADIJQ010000001">
    <property type="protein sequence ID" value="CAB3669081.1"/>
    <property type="molecule type" value="Genomic_DNA"/>
</dbReference>
<dbReference type="Proteomes" id="UP000494269">
    <property type="component" value="Unassembled WGS sequence"/>
</dbReference>
<dbReference type="AlphaFoldDB" id="A0A6S6ZCP3"/>
<dbReference type="InterPro" id="IPR007833">
    <property type="entry name" value="Capsule_polysaccharide_synth"/>
</dbReference>
<name>A0A6S6ZCP3_9BURK</name>
<keyword evidence="2" id="KW-1185">Reference proteome</keyword>
<gene>
    <name evidence="1" type="ORF">LMG3441_00972</name>
</gene>
<evidence type="ECO:0000313" key="1">
    <source>
        <dbReference type="EMBL" id="CAB3669081.1"/>
    </source>
</evidence>
<proteinExistence type="predicted"/>
<dbReference type="GO" id="GO:0015774">
    <property type="term" value="P:polysaccharide transport"/>
    <property type="evidence" value="ECO:0007669"/>
    <property type="project" value="InterPro"/>
</dbReference>
<reference evidence="1 2" key="1">
    <citation type="submission" date="2020-04" db="EMBL/GenBank/DDBJ databases">
        <authorList>
            <person name="De Canck E."/>
        </authorList>
    </citation>
    <scope>NUCLEOTIDE SEQUENCE [LARGE SCALE GENOMIC DNA]</scope>
    <source>
        <strain evidence="1 2">LMG 3441</strain>
    </source>
</reference>
<dbReference type="RefSeq" id="WP_175168989.1">
    <property type="nucleotide sequence ID" value="NZ_CADIJQ010000001.1"/>
</dbReference>